<feature type="domain" description="Reverse transcriptase" evidence="15">
    <location>
        <begin position="1561"/>
        <end position="1739"/>
    </location>
</feature>
<dbReference type="InterPro" id="IPR043128">
    <property type="entry name" value="Rev_trsase/Diguanyl_cyclase"/>
</dbReference>
<dbReference type="GO" id="GO:0004190">
    <property type="term" value="F:aspartic-type endopeptidase activity"/>
    <property type="evidence" value="ECO:0007669"/>
    <property type="project" value="InterPro"/>
</dbReference>
<name>A0A914KMC4_MELIC</name>
<dbReference type="GO" id="GO:0006508">
    <property type="term" value="P:proteolysis"/>
    <property type="evidence" value="ECO:0007669"/>
    <property type="project" value="InterPro"/>
</dbReference>
<evidence type="ECO:0000256" key="10">
    <source>
        <dbReference type="ARBA" id="ARBA00022918"/>
    </source>
</evidence>
<dbReference type="Gene3D" id="3.30.420.10">
    <property type="entry name" value="Ribonuclease H-like superfamily/Ribonuclease H"/>
    <property type="match status" value="1"/>
</dbReference>
<dbReference type="Gene3D" id="1.10.340.70">
    <property type="match status" value="1"/>
</dbReference>
<keyword evidence="2" id="KW-0808">Transferase</keyword>
<dbReference type="InterPro" id="IPR000477">
    <property type="entry name" value="RT_dom"/>
</dbReference>
<dbReference type="Pfam" id="PF13975">
    <property type="entry name" value="gag-asp_proteas"/>
    <property type="match status" value="1"/>
</dbReference>
<feature type="compositionally biased region" description="Polar residues" evidence="12">
    <location>
        <begin position="280"/>
        <end position="292"/>
    </location>
</feature>
<dbReference type="Gene3D" id="3.10.10.10">
    <property type="entry name" value="HIV Type 1 Reverse Transcriptase, subunit A, domain 1"/>
    <property type="match status" value="1"/>
</dbReference>
<feature type="region of interest" description="Disordered" evidence="12">
    <location>
        <begin position="241"/>
        <end position="329"/>
    </location>
</feature>
<dbReference type="Pfam" id="PF17921">
    <property type="entry name" value="Integrase_H2C2"/>
    <property type="match status" value="1"/>
</dbReference>
<evidence type="ECO:0000259" key="16">
    <source>
        <dbReference type="PROSITE" id="PS50994"/>
    </source>
</evidence>
<dbReference type="FunFam" id="1.10.340.70:FF:000001">
    <property type="entry name" value="Retrovirus-related Pol polyprotein from transposon gypsy-like Protein"/>
    <property type="match status" value="1"/>
</dbReference>
<dbReference type="InterPro" id="IPR012337">
    <property type="entry name" value="RNaseH-like_sf"/>
</dbReference>
<dbReference type="EC" id="2.7.7.49" evidence="1"/>
<evidence type="ECO:0000313" key="18">
    <source>
        <dbReference type="WBParaSite" id="Minc3s00047g02592"/>
    </source>
</evidence>
<dbReference type="Pfam" id="PF00665">
    <property type="entry name" value="rve"/>
    <property type="match status" value="1"/>
</dbReference>
<dbReference type="GO" id="GO:0004519">
    <property type="term" value="F:endonuclease activity"/>
    <property type="evidence" value="ECO:0007669"/>
    <property type="project" value="UniProtKB-KW"/>
</dbReference>
<dbReference type="CDD" id="cd00303">
    <property type="entry name" value="retropepsin_like"/>
    <property type="match status" value="1"/>
</dbReference>
<keyword evidence="3" id="KW-0548">Nucleotidyltransferase</keyword>
<dbReference type="PANTHER" id="PTHR37984">
    <property type="entry name" value="PROTEIN CBG26694"/>
    <property type="match status" value="1"/>
</dbReference>
<feature type="transmembrane region" description="Helical" evidence="13">
    <location>
        <begin position="1111"/>
        <end position="1130"/>
    </location>
</feature>
<dbReference type="PROSITE" id="PS50878">
    <property type="entry name" value="RT_POL"/>
    <property type="match status" value="1"/>
</dbReference>
<evidence type="ECO:0000256" key="13">
    <source>
        <dbReference type="SAM" id="Phobius"/>
    </source>
</evidence>
<dbReference type="GO" id="GO:0015074">
    <property type="term" value="P:DNA integration"/>
    <property type="evidence" value="ECO:0007669"/>
    <property type="project" value="UniProtKB-KW"/>
</dbReference>
<dbReference type="SUPFAM" id="SSF50630">
    <property type="entry name" value="Acid proteases"/>
    <property type="match status" value="1"/>
</dbReference>
<dbReference type="GO" id="GO:0003964">
    <property type="term" value="F:RNA-directed DNA polymerase activity"/>
    <property type="evidence" value="ECO:0007669"/>
    <property type="project" value="UniProtKB-KW"/>
</dbReference>
<evidence type="ECO:0000256" key="4">
    <source>
        <dbReference type="ARBA" id="ARBA00022722"/>
    </source>
</evidence>
<dbReference type="WBParaSite" id="Minc3s00047g02592">
    <property type="protein sequence ID" value="Minc3s00047g02592"/>
    <property type="gene ID" value="Minc3s00047g02592"/>
</dbReference>
<dbReference type="InterPro" id="IPR050951">
    <property type="entry name" value="Retrovirus_Pol_polyprotein"/>
</dbReference>
<feature type="transmembrane region" description="Helical" evidence="13">
    <location>
        <begin position="1135"/>
        <end position="1157"/>
    </location>
</feature>
<evidence type="ECO:0000256" key="3">
    <source>
        <dbReference type="ARBA" id="ARBA00022695"/>
    </source>
</evidence>
<proteinExistence type="predicted"/>
<organism evidence="17 18">
    <name type="scientific">Meloidogyne incognita</name>
    <name type="common">Southern root-knot nematode worm</name>
    <name type="synonym">Oxyuris incognita</name>
    <dbReference type="NCBI Taxonomy" id="6306"/>
    <lineage>
        <taxon>Eukaryota</taxon>
        <taxon>Metazoa</taxon>
        <taxon>Ecdysozoa</taxon>
        <taxon>Nematoda</taxon>
        <taxon>Chromadorea</taxon>
        <taxon>Rhabditida</taxon>
        <taxon>Tylenchina</taxon>
        <taxon>Tylenchomorpha</taxon>
        <taxon>Tylenchoidea</taxon>
        <taxon>Meloidogynidae</taxon>
        <taxon>Meloidogyninae</taxon>
        <taxon>Meloidogyne</taxon>
        <taxon>Meloidogyne incognita group</taxon>
    </lineage>
</organism>
<dbReference type="PROSITE" id="PS50175">
    <property type="entry name" value="ASP_PROT_RETROV"/>
    <property type="match status" value="1"/>
</dbReference>
<feature type="region of interest" description="Disordered" evidence="12">
    <location>
        <begin position="2373"/>
        <end position="2405"/>
    </location>
</feature>
<keyword evidence="13" id="KW-1133">Transmembrane helix</keyword>
<dbReference type="InterPro" id="IPR001584">
    <property type="entry name" value="Integrase_cat-core"/>
</dbReference>
<dbReference type="Gene3D" id="2.40.70.10">
    <property type="entry name" value="Acid Proteases"/>
    <property type="match status" value="1"/>
</dbReference>
<keyword evidence="17" id="KW-1185">Reference proteome</keyword>
<keyword evidence="13" id="KW-0812">Transmembrane</keyword>
<evidence type="ECO:0000256" key="12">
    <source>
        <dbReference type="SAM" id="MobiDB-lite"/>
    </source>
</evidence>
<dbReference type="FunFam" id="3.10.20.370:FF:000001">
    <property type="entry name" value="Retrovirus-related Pol polyprotein from transposon 17.6-like protein"/>
    <property type="match status" value="1"/>
</dbReference>
<keyword evidence="10" id="KW-0695">RNA-directed DNA polymerase</keyword>
<dbReference type="Gene3D" id="3.30.70.270">
    <property type="match status" value="2"/>
</dbReference>
<protein>
    <recommendedName>
        <fullName evidence="1">RNA-directed DNA polymerase</fullName>
        <ecNumber evidence="1">2.7.7.49</ecNumber>
    </recommendedName>
</protein>
<keyword evidence="4" id="KW-0540">Nuclease</keyword>
<dbReference type="InterPro" id="IPR001995">
    <property type="entry name" value="Peptidase_A2_cat"/>
</dbReference>
<dbReference type="CDD" id="cd09274">
    <property type="entry name" value="RNase_HI_RT_Ty3"/>
    <property type="match status" value="1"/>
</dbReference>
<feature type="domain" description="Peptidase A2" evidence="14">
    <location>
        <begin position="1220"/>
        <end position="1300"/>
    </location>
</feature>
<keyword evidence="9" id="KW-0229">DNA integration</keyword>
<dbReference type="FunFam" id="3.30.420.10:FF:000032">
    <property type="entry name" value="Retrovirus-related Pol polyprotein from transposon 297-like Protein"/>
    <property type="match status" value="1"/>
</dbReference>
<sequence length="2828" mass="327333">MDLLQTKVRNLEDLNLELGSSGLPYPKPFDGSDDFLAYLKSFNRLATGHGWQPPRCCQILPIYLRGAALAVYEGMPEDEKTNWKNLVEGLANRLKRISTREVARLKMIERRQNVGESVEEFAQALRNLVERAYPDSSLDVDLAGLNLDVAVSNNVKGELGIMTKRFRDEQCRDRFRAGLLPEIKEKVIFMDQPPTLAEAVAQARRVEELNSTMKDDIWRRTKEIEVKATLAEVSEIRASGNREGTYDRNRQNGQWGSRQNFNNRGWGQRGNGGEWRRGQSNRAPAGNQTYRGTDNFRNFRNARGNRWPTGQNRNPNMVPVTNTRGTNFRGRGNFSRGGYRVSETSFPYICILTIICLFLPMMNAQFQICNRDYPEASGVIMDFPADHNCTMPLEDVPELAKINIFVPIRLPKKFQIFRCHRWNIRMCTESYFGIYRKEKDANIYFSEISKDECWDTWDHQLLQRRGENTWQTYTDWEKEYSIFGTRCKNVTGVTLEEGSAAILEGKKLVTNWGDEFIISKSEDETEGWSKNLDFEEILMWRIPDPTYWNTHFKIGPVNAEIWSPKAIVVDETQYSFIYHKNATLPENLYGLPENCIRMENDVYIEIIREKEENNTRVKRQSAGGFLKKNKKLFETTSRPRIVETTIQPTTTQIWTSTSRTISSTNIWRVTPPPLTMTREITTRSSPITYPSTRARPITTRSTTMRPTTTSTRRSTTTSTRRPTITTTRRSISTTTAGPTARFWYTQKITEVPRITSSPTIPTTRRRESTIEIRTTTKSPINQMHLKGNVKIKATTPKPKITSKSVEIRPVSEKLIETTEKTTTTLVMKREVTGKPWLDPKGESHANSRLNYLEWKNEQKRVLESREKWISDCHNRNSQLMIARALAREMPEQAARSLYNRDDITATLLNTPTGLIRWQINKCKQVKAEVIEWNRTIGGECYKETPVIVSERRYFLKAGSRDLMNEGTKINCLKKKKLGAAEEINSTKIEELKIMNTFQSSPRINRQNPLIFNLGSIFESDQTRLDQNFQDLTKRLNRPELIFPEEKMTEEESLEESNSTRGTVKAILAHGNKAIQTVIDQGNVIVSKSTEILEKGKTFWEDPFGIKSTIKMIIAVIAGIALLIGVCVIYWKGKIYFMMVINGIRLGGRVAYTILNLIRPRQNRQRITVSAVERRQTPTAPLAEEVLEEEAYILDFIPKVYQVMAKKRRCYININLNGRKTRALFDTGADITYVSKKIADACNMQILKGDFPQAQAANSTPIYLLGSSNTLIEIGNLKIHFPILISENEGCPGGAIIGTDLMEEINRQEDDYSIGLDFKEGKIKLGRVILPMVQAVNLEWKPIVVQLLKTQILPALSDSLVWGKINRCVGPEDQYITEESEHRYFPLRVGKCLVKPMAKRIVPLRLLNYGNSEIKVHANSKLATLEALGNEIKIETVIEKDERCMNESEWKKFKEEVDQIPDEANWMKSLPDEPLLTQQKPVYERISLEGTILSENGLLELKQILEINKEAFMLNDEKIGNFRGKTVHKIDLVDGARPVQSRPYRYPLHLQTEIEKQIKNLLKQNIIRPSSSAWASPIVLARKTDGSYRFCVDYRRLNSITKKQTYFLPRIQDLLDSAMGKQIFSVFDLSAGFHQIRLAKGHEERSAFICHCGLFEYLRVPFGLSGAPTTFQKAMEEVRQACSRSFLVYLDDCILGSEDEKSHLNDLKAFLQTMREAGLKLKPEKCKVGQAEIRYLGHLISAKGIRIDPKDLEPIMQLKKPNTLTELRSLIGMLSYFRKFTPNFAETMGPIYELTKKENTKEWGEIHENALEAMKKMLTSAPVLAPPKLGKPFIVETDASIVAIAGCLLQLNNKDENLHPIAYFSRKLNKHERRYAVVELEALAIVASLKNFRPYLEGAGKSTVITDNSALTSLFRRKDLEGRLAKYQISIMAYDVDIIYRPGKKNHFCDHLSRFIDHGNLEGNQKEINLVKIAKKITAEEMLQAQNEDKYIQEIKEKLGESKENEKWREWRDIIWLKEKGELKILVPESIRKRLMTEYHQDPIQGGHLGEKRTLEKIKRSMFWDKMSEEISSFVKNCDACQRRKIIGLHQSKEPICPIEPAGRPFQRVHVDLMGPLPMAKSGYKYILMIVDSFSKMMIPVPLREQLAGTVMEAIITHVITKFGVPECLVSDQGTQFLSTIFKDVSELFGIKLQTTTPYHQSANGQCERYNRTLADMISTTTRGKDWPQTLPLLAFAYNTSINSQVGETPFFIAHGWNARLPSENALNKPEKEYENMTIYARELKERMREAHSRVKNKLDLNVEKMKRLQKSIKTIDWKEGDLVLIKREEKGTKFDFKFKGPLQIIRVEKPNLVLEDPESGERKTIHMDKCKPYRRDIDPKKPDNVGEITESEEEERDLNTNNPVNLQPEIPVVNRIEFNPLNKIVHNCRSRKNFFNKKLLNIIMSSINEERALSLARDDEIVVEQNTNRLEDISEWTPLKMTWAEKMKLESMKEKATQKALERNKKEYQNYLISESERRKHEREKRHSLKNLIRKEREGAISLLKRSLQSSFRQERTLETQENGRRMREEKAWEKSEAWGWPPINDCKRTREMNDRRREIGLQINEKMLEKYAENNSKRVEPFDDAFVVMGKPELRKGDPTYDELVEAALKNPYLLKDLRRDVEEDWRKKITKDWSRKPNMGENYGRGREREKRGWNWERDVRGSGRRITPTREPVKIVVEEKGNSGSTLEEKKKKLMEELEALKAEEEKEEQKRREEEEEKKKVEEEKRVREEKKGKPDFEWAQKLWENESRALKIYEELRKVRKLWEEKLEEEEKEKWQKIKKSEN</sequence>
<feature type="region of interest" description="Disordered" evidence="12">
    <location>
        <begin position="2746"/>
        <end position="2779"/>
    </location>
</feature>
<evidence type="ECO:0000256" key="9">
    <source>
        <dbReference type="ARBA" id="ARBA00022908"/>
    </source>
</evidence>
<feature type="region of interest" description="Disordered" evidence="12">
    <location>
        <begin position="702"/>
        <end position="734"/>
    </location>
</feature>
<dbReference type="PANTHER" id="PTHR37984:SF5">
    <property type="entry name" value="PROTEIN NYNRIN-LIKE"/>
    <property type="match status" value="1"/>
</dbReference>
<dbReference type="InterPro" id="IPR041588">
    <property type="entry name" value="Integrase_H2C2"/>
</dbReference>
<dbReference type="CDD" id="cd01647">
    <property type="entry name" value="RT_LTR"/>
    <property type="match status" value="1"/>
</dbReference>
<dbReference type="Pfam" id="PF24664">
    <property type="entry name" value="Monjiviricetes_fusion"/>
    <property type="match status" value="1"/>
</dbReference>
<keyword evidence="8" id="KW-0694">RNA-binding</keyword>
<dbReference type="Proteomes" id="UP000887563">
    <property type="component" value="Unplaced"/>
</dbReference>
<dbReference type="SUPFAM" id="SSF56672">
    <property type="entry name" value="DNA/RNA polymerases"/>
    <property type="match status" value="1"/>
</dbReference>
<keyword evidence="13" id="KW-0472">Membrane</keyword>
<dbReference type="Pfam" id="PF00078">
    <property type="entry name" value="RVT_1"/>
    <property type="match status" value="1"/>
</dbReference>
<dbReference type="SUPFAM" id="SSF53098">
    <property type="entry name" value="Ribonuclease H-like"/>
    <property type="match status" value="1"/>
</dbReference>
<dbReference type="Pfam" id="PF17919">
    <property type="entry name" value="RT_RNaseH_2"/>
    <property type="match status" value="1"/>
</dbReference>
<accession>A0A914KMC4</accession>
<keyword evidence="6" id="KW-0378">Hydrolase</keyword>
<dbReference type="InterPro" id="IPR043502">
    <property type="entry name" value="DNA/RNA_pol_sf"/>
</dbReference>
<evidence type="ECO:0000256" key="11">
    <source>
        <dbReference type="ARBA" id="ARBA00023268"/>
    </source>
</evidence>
<feature type="compositionally biased region" description="Low complexity" evidence="12">
    <location>
        <begin position="295"/>
        <end position="306"/>
    </location>
</feature>
<evidence type="ECO:0000256" key="8">
    <source>
        <dbReference type="ARBA" id="ARBA00022884"/>
    </source>
</evidence>
<dbReference type="PROSITE" id="PS00141">
    <property type="entry name" value="ASP_PROTEASE"/>
    <property type="match status" value="1"/>
</dbReference>
<keyword evidence="11" id="KW-0511">Multifunctional enzyme</keyword>
<keyword evidence="7" id="KW-0460">Magnesium</keyword>
<dbReference type="InterPro" id="IPR041577">
    <property type="entry name" value="RT_RNaseH_2"/>
</dbReference>
<evidence type="ECO:0000313" key="17">
    <source>
        <dbReference type="Proteomes" id="UP000887563"/>
    </source>
</evidence>
<evidence type="ECO:0000256" key="7">
    <source>
        <dbReference type="ARBA" id="ARBA00022842"/>
    </source>
</evidence>
<dbReference type="GO" id="GO:0003723">
    <property type="term" value="F:RNA binding"/>
    <property type="evidence" value="ECO:0007669"/>
    <property type="project" value="UniProtKB-KW"/>
</dbReference>
<dbReference type="PROSITE" id="PS50994">
    <property type="entry name" value="INTEGRASE"/>
    <property type="match status" value="1"/>
</dbReference>
<dbReference type="GO" id="GO:0042575">
    <property type="term" value="C:DNA polymerase complex"/>
    <property type="evidence" value="ECO:0007669"/>
    <property type="project" value="UniProtKB-ARBA"/>
</dbReference>
<dbReference type="InterPro" id="IPR021109">
    <property type="entry name" value="Peptidase_aspartic_dom_sf"/>
</dbReference>
<dbReference type="InterPro" id="IPR001969">
    <property type="entry name" value="Aspartic_peptidase_AS"/>
</dbReference>
<evidence type="ECO:0000256" key="6">
    <source>
        <dbReference type="ARBA" id="ARBA00022801"/>
    </source>
</evidence>
<feature type="domain" description="Integrase catalytic" evidence="16">
    <location>
        <begin position="2100"/>
        <end position="2269"/>
    </location>
</feature>
<keyword evidence="5" id="KW-0255">Endonuclease</keyword>
<evidence type="ECO:0000256" key="5">
    <source>
        <dbReference type="ARBA" id="ARBA00022759"/>
    </source>
</evidence>
<evidence type="ECO:0000256" key="1">
    <source>
        <dbReference type="ARBA" id="ARBA00012493"/>
    </source>
</evidence>
<dbReference type="InterPro" id="IPR036397">
    <property type="entry name" value="RNaseH_sf"/>
</dbReference>
<evidence type="ECO:0000259" key="15">
    <source>
        <dbReference type="PROSITE" id="PS50878"/>
    </source>
</evidence>
<dbReference type="FunFam" id="3.30.70.270:FF:000020">
    <property type="entry name" value="Transposon Tf2-6 polyprotein-like Protein"/>
    <property type="match status" value="1"/>
</dbReference>
<evidence type="ECO:0000256" key="2">
    <source>
        <dbReference type="ARBA" id="ARBA00022679"/>
    </source>
</evidence>
<reference evidence="18" key="1">
    <citation type="submission" date="2022-11" db="UniProtKB">
        <authorList>
            <consortium name="WormBaseParasite"/>
        </authorList>
    </citation>
    <scope>IDENTIFICATION</scope>
</reference>
<feature type="compositionally biased region" description="Basic and acidic residues" evidence="12">
    <location>
        <begin position="2373"/>
        <end position="2384"/>
    </location>
</feature>
<evidence type="ECO:0000259" key="14">
    <source>
        <dbReference type="PROSITE" id="PS50175"/>
    </source>
</evidence>